<name>A0A7V8HS63_9BIFI</name>
<dbReference type="Gene3D" id="3.40.50.2300">
    <property type="match status" value="1"/>
</dbReference>
<dbReference type="SMART" id="SM00421">
    <property type="entry name" value="HTH_LUXR"/>
    <property type="match status" value="1"/>
</dbReference>
<dbReference type="InterPro" id="IPR001789">
    <property type="entry name" value="Sig_transdc_resp-reg_receiver"/>
</dbReference>
<dbReference type="PROSITE" id="PS50043">
    <property type="entry name" value="HTH_LUXR_2"/>
    <property type="match status" value="1"/>
</dbReference>
<dbReference type="CDD" id="cd06170">
    <property type="entry name" value="LuxR_C_like"/>
    <property type="match status" value="1"/>
</dbReference>
<dbReference type="Gene3D" id="1.10.10.10">
    <property type="entry name" value="Winged helix-like DNA-binding domain superfamily/Winged helix DNA-binding domain"/>
    <property type="match status" value="1"/>
</dbReference>
<evidence type="ECO:0000256" key="1">
    <source>
        <dbReference type="ARBA" id="ARBA00023015"/>
    </source>
</evidence>
<dbReference type="Pfam" id="PF00072">
    <property type="entry name" value="Response_reg"/>
    <property type="match status" value="1"/>
</dbReference>
<keyword evidence="4" id="KW-0597">Phosphoprotein</keyword>
<protein>
    <submittedName>
        <fullName evidence="7">Two-component response regulator</fullName>
    </submittedName>
</protein>
<comment type="caution">
    <text evidence="7">The sequence shown here is derived from an EMBL/GenBank/DDBJ whole genome shotgun (WGS) entry which is preliminary data.</text>
</comment>
<feature type="modified residue" description="4-aspartylphosphate" evidence="4">
    <location>
        <position position="63"/>
    </location>
</feature>
<gene>
    <name evidence="7" type="ORF">BPULL_0260</name>
</gene>
<keyword evidence="1" id="KW-0805">Transcription regulation</keyword>
<dbReference type="PANTHER" id="PTHR43214:SF41">
    <property type="entry name" value="NITRATE_NITRITE RESPONSE REGULATOR PROTEIN NARP"/>
    <property type="match status" value="1"/>
</dbReference>
<organism evidence="7 8">
    <name type="scientific">Bifidobacterium pullorum</name>
    <dbReference type="NCBI Taxonomy" id="78448"/>
    <lineage>
        <taxon>Bacteria</taxon>
        <taxon>Bacillati</taxon>
        <taxon>Actinomycetota</taxon>
        <taxon>Actinomycetes</taxon>
        <taxon>Bifidobacteriales</taxon>
        <taxon>Bifidobacteriaceae</taxon>
        <taxon>Bifidobacterium</taxon>
    </lineage>
</organism>
<dbReference type="GO" id="GO:0006355">
    <property type="term" value="P:regulation of DNA-templated transcription"/>
    <property type="evidence" value="ECO:0007669"/>
    <property type="project" value="InterPro"/>
</dbReference>
<feature type="domain" description="HTH luxR-type" evidence="5">
    <location>
        <begin position="155"/>
        <end position="220"/>
    </location>
</feature>
<evidence type="ECO:0000256" key="4">
    <source>
        <dbReference type="PROSITE-ProRule" id="PRU00169"/>
    </source>
</evidence>
<evidence type="ECO:0000259" key="5">
    <source>
        <dbReference type="PROSITE" id="PS50043"/>
    </source>
</evidence>
<evidence type="ECO:0000313" key="7">
    <source>
        <dbReference type="EMBL" id="KFI84766.1"/>
    </source>
</evidence>
<dbReference type="InterPro" id="IPR011006">
    <property type="entry name" value="CheY-like_superfamily"/>
</dbReference>
<dbReference type="InterPro" id="IPR039420">
    <property type="entry name" value="WalR-like"/>
</dbReference>
<dbReference type="AlphaFoldDB" id="A0A7V8HS63"/>
<dbReference type="InterPro" id="IPR016032">
    <property type="entry name" value="Sig_transdc_resp-reg_C-effctor"/>
</dbReference>
<dbReference type="SUPFAM" id="SSF46894">
    <property type="entry name" value="C-terminal effector domain of the bipartite response regulators"/>
    <property type="match status" value="1"/>
</dbReference>
<reference evidence="7 8" key="1">
    <citation type="submission" date="2014-03" db="EMBL/GenBank/DDBJ databases">
        <title>Genomics of Bifidobacteria.</title>
        <authorList>
            <person name="Ventura M."/>
            <person name="Milani C."/>
            <person name="Lugli G.A."/>
        </authorList>
    </citation>
    <scope>NUCLEOTIDE SEQUENCE [LARGE SCALE GENOMIC DNA]</scope>
    <source>
        <strain evidence="7 8">LMG 21816</strain>
    </source>
</reference>
<proteinExistence type="predicted"/>
<evidence type="ECO:0000313" key="8">
    <source>
        <dbReference type="Proteomes" id="UP000029109"/>
    </source>
</evidence>
<dbReference type="GO" id="GO:0003677">
    <property type="term" value="F:DNA binding"/>
    <property type="evidence" value="ECO:0007669"/>
    <property type="project" value="UniProtKB-KW"/>
</dbReference>
<evidence type="ECO:0000259" key="6">
    <source>
        <dbReference type="PROSITE" id="PS50110"/>
    </source>
</evidence>
<dbReference type="InterPro" id="IPR036388">
    <property type="entry name" value="WH-like_DNA-bd_sf"/>
</dbReference>
<dbReference type="SMART" id="SM00448">
    <property type="entry name" value="REC"/>
    <property type="match status" value="1"/>
</dbReference>
<dbReference type="GO" id="GO:0000160">
    <property type="term" value="P:phosphorelay signal transduction system"/>
    <property type="evidence" value="ECO:0007669"/>
    <property type="project" value="InterPro"/>
</dbReference>
<dbReference type="EMBL" id="JGZJ01000001">
    <property type="protein sequence ID" value="KFI84766.1"/>
    <property type="molecule type" value="Genomic_DNA"/>
</dbReference>
<sequence length="222" mass="24086">MRQSTDATINIGLVDNDPYALNMIRAHIRYLDPAFNVVWTATTGAMAVHRCLFDAAPQVLVLDMALADMDGVKVCETIRRRTDAIGIVGITALNPRDYSEPLAKAGGQAIVPKEAIGMRLRPAIIAAAAGRPCTSDQGQSAPFMTTVESHRLLTAQPTPAALSATEQAVARLYLQQCPTKDIARRLNISTATVYVHVHQIMRKTGTTSRQEALRACQSHHLC</sequence>
<feature type="domain" description="Response regulatory" evidence="6">
    <location>
        <begin position="10"/>
        <end position="128"/>
    </location>
</feature>
<dbReference type="PROSITE" id="PS50110">
    <property type="entry name" value="RESPONSE_REGULATORY"/>
    <property type="match status" value="1"/>
</dbReference>
<evidence type="ECO:0000256" key="3">
    <source>
        <dbReference type="ARBA" id="ARBA00023163"/>
    </source>
</evidence>
<dbReference type="SUPFAM" id="SSF52172">
    <property type="entry name" value="CheY-like"/>
    <property type="match status" value="1"/>
</dbReference>
<evidence type="ECO:0000256" key="2">
    <source>
        <dbReference type="ARBA" id="ARBA00023125"/>
    </source>
</evidence>
<dbReference type="Pfam" id="PF00196">
    <property type="entry name" value="GerE"/>
    <property type="match status" value="1"/>
</dbReference>
<keyword evidence="3" id="KW-0804">Transcription</keyword>
<dbReference type="PANTHER" id="PTHR43214">
    <property type="entry name" value="TWO-COMPONENT RESPONSE REGULATOR"/>
    <property type="match status" value="1"/>
</dbReference>
<dbReference type="Proteomes" id="UP000029109">
    <property type="component" value="Unassembled WGS sequence"/>
</dbReference>
<dbReference type="InterPro" id="IPR000792">
    <property type="entry name" value="Tscrpt_reg_LuxR_C"/>
</dbReference>
<accession>A0A7V8HS63</accession>
<keyword evidence="2" id="KW-0238">DNA-binding</keyword>